<accession>A0ABN9C4E1</accession>
<reference evidence="1" key="1">
    <citation type="submission" date="2023-05" db="EMBL/GenBank/DDBJ databases">
        <authorList>
            <person name="Stuckert A."/>
        </authorList>
    </citation>
    <scope>NUCLEOTIDE SEQUENCE</scope>
</reference>
<sequence length="49" mass="5007">MPSAIAHQCHISVPISATSIPHISAHLSCLSVSPISASQCHLSMPVSAT</sequence>
<dbReference type="EMBL" id="CATNWA010007697">
    <property type="protein sequence ID" value="CAI9554553.1"/>
    <property type="molecule type" value="Genomic_DNA"/>
</dbReference>
<evidence type="ECO:0000313" key="1">
    <source>
        <dbReference type="EMBL" id="CAI9554553.1"/>
    </source>
</evidence>
<comment type="caution">
    <text evidence="1">The sequence shown here is derived from an EMBL/GenBank/DDBJ whole genome shotgun (WGS) entry which is preliminary data.</text>
</comment>
<evidence type="ECO:0000313" key="2">
    <source>
        <dbReference type="Proteomes" id="UP001162483"/>
    </source>
</evidence>
<dbReference type="Proteomes" id="UP001162483">
    <property type="component" value="Unassembled WGS sequence"/>
</dbReference>
<name>A0ABN9C4E1_9NEOB</name>
<proteinExistence type="predicted"/>
<gene>
    <name evidence="1" type="ORF">SPARVUS_LOCUS4243586</name>
</gene>
<protein>
    <submittedName>
        <fullName evidence="1">Uncharacterized protein</fullName>
    </submittedName>
</protein>
<organism evidence="1 2">
    <name type="scientific">Staurois parvus</name>
    <dbReference type="NCBI Taxonomy" id="386267"/>
    <lineage>
        <taxon>Eukaryota</taxon>
        <taxon>Metazoa</taxon>
        <taxon>Chordata</taxon>
        <taxon>Craniata</taxon>
        <taxon>Vertebrata</taxon>
        <taxon>Euteleostomi</taxon>
        <taxon>Amphibia</taxon>
        <taxon>Batrachia</taxon>
        <taxon>Anura</taxon>
        <taxon>Neobatrachia</taxon>
        <taxon>Ranoidea</taxon>
        <taxon>Ranidae</taxon>
        <taxon>Staurois</taxon>
    </lineage>
</organism>
<keyword evidence="2" id="KW-1185">Reference proteome</keyword>